<evidence type="ECO:0000259" key="9">
    <source>
        <dbReference type="Pfam" id="PF07715"/>
    </source>
</evidence>
<feature type="chain" id="PRO_5016385175" evidence="8">
    <location>
        <begin position="20"/>
        <end position="1055"/>
    </location>
</feature>
<dbReference type="OrthoDB" id="9768177at2"/>
<dbReference type="Gene3D" id="2.60.40.1120">
    <property type="entry name" value="Carboxypeptidase-like, regulatory domain"/>
    <property type="match status" value="1"/>
</dbReference>
<dbReference type="InterPro" id="IPR036942">
    <property type="entry name" value="Beta-barrel_TonB_sf"/>
</dbReference>
<sequence>MKKVFLILSYLFWAGILCAQQQQSQITGKVISQADRLPLPGVNVIVKGTVNGTVTNEEGEFTLTVPNGLQVLRFSYIGYTSQELETRIPLSAPLTVSLLEDQVTLSQFDVVSTGFQELSAERTTGSFARLDTELINRSVSTDIVQRIRDVTPGLIVLQDNFSIGAEPQISIRGTSTIQAENQPLIVVDNLAYDGPISSINPNDVESITVLRDAAAASIWGARAGNGVIVITTKKGKLNEPVRVSFNANATWGQEPDPFYQPQMAINGFVDLEVNLFKKGVYNGDFNSFMKTRLSPVVETLFRHRNGLLSDAELNSALSGFRAGDVRNDLRAYFGRPSLNQQYALGFSGGSERYTYNFSTGWDDNKSNRVTEGNSRFTFSSNQNLKLLNNRLQVGIGTYLALSQNQTALPDINNFFPYERLADEEGNPLSVYRSYNERFKEEVRKTNLLNWDYFPLDEIGLSPSRNQANDLRLNANLGYKILPDLSFSTFYQYWTNSTSGRRLQPLEAYATRELINNFSEINAAGQVINNLPMGGILDQNNLNSHSHTVRSQLSWQKNLGKNQVLNLLGGVELKDQQGNGTTKRFYGYNETIGLSLPVNYTTFFRQYALGFTSSIPFADNFTGTVNRYLSGFLNMGYTLKNRYLVNASARVDKSNLFGVKTNQKSVPLWSVGLGWIATEEEFWEADWVTFLKLRTSYGYNGNTNTRATALTTGNYFGAGSNALVGFPFLGIVTPPNPELRWERIKIINTGVDFELWKGKWFGSVDVYQKQGLDLLGQLSVFPSSGFNSAVLNYASTSTRGVDVNLNFKTKLGAVLWTSSFFYSGVKEKVTEIQNNPTTAQIMANQAGAEVPLLGKPLHHVHSYPWAGLNPDTGAPRGILDGEPSENYSRLIQLSEDQLIYHGSSRPTGFGALRNQLDWKGWNLSFNISYRMGYYFRDQSVDYDNINRGIISHADYDRRWQNPGDRTSIPADPGRVDSPRNMFYLRSSALVQRGDHIRLQDIRVAYTFSNPKFRDFQIYSYVNNLGILWKASDRVQDPDFRFTPALRAVAFGLTMSF</sequence>
<evidence type="ECO:0000256" key="6">
    <source>
        <dbReference type="ARBA" id="ARBA00023237"/>
    </source>
</evidence>
<dbReference type="Proteomes" id="UP000248917">
    <property type="component" value="Unassembled WGS sequence"/>
</dbReference>
<evidence type="ECO:0000256" key="8">
    <source>
        <dbReference type="SAM" id="SignalP"/>
    </source>
</evidence>
<dbReference type="Pfam" id="PF07715">
    <property type="entry name" value="Plug"/>
    <property type="match status" value="1"/>
</dbReference>
<comment type="similarity">
    <text evidence="7">Belongs to the TonB-dependent receptor family.</text>
</comment>
<evidence type="ECO:0000313" key="10">
    <source>
        <dbReference type="EMBL" id="PZV82293.1"/>
    </source>
</evidence>
<dbReference type="InterPro" id="IPR008969">
    <property type="entry name" value="CarboxyPept-like_regulatory"/>
</dbReference>
<dbReference type="Pfam" id="PF13715">
    <property type="entry name" value="CarbopepD_reg_2"/>
    <property type="match status" value="1"/>
</dbReference>
<feature type="domain" description="TonB-dependent receptor plug" evidence="9">
    <location>
        <begin position="121"/>
        <end position="227"/>
    </location>
</feature>
<comment type="caution">
    <text evidence="10">The sequence shown here is derived from an EMBL/GenBank/DDBJ whole genome shotgun (WGS) entry which is preliminary data.</text>
</comment>
<name>A0A326RQJ9_9BACT</name>
<evidence type="ECO:0000256" key="4">
    <source>
        <dbReference type="ARBA" id="ARBA00022692"/>
    </source>
</evidence>
<comment type="subcellular location">
    <subcellularLocation>
        <location evidence="1 7">Cell outer membrane</location>
        <topology evidence="1 7">Multi-pass membrane protein</topology>
    </subcellularLocation>
</comment>
<evidence type="ECO:0000256" key="2">
    <source>
        <dbReference type="ARBA" id="ARBA00022448"/>
    </source>
</evidence>
<keyword evidence="6 7" id="KW-0998">Cell outer membrane</keyword>
<dbReference type="InterPro" id="IPR037066">
    <property type="entry name" value="Plug_dom_sf"/>
</dbReference>
<dbReference type="RefSeq" id="WP_111393430.1">
    <property type="nucleotide sequence ID" value="NZ_QKTX01000009.1"/>
</dbReference>
<keyword evidence="2 7" id="KW-0813">Transport</keyword>
<dbReference type="Gene3D" id="2.40.170.20">
    <property type="entry name" value="TonB-dependent receptor, beta-barrel domain"/>
    <property type="match status" value="1"/>
</dbReference>
<protein>
    <submittedName>
        <fullName evidence="10">TonB-linked SusC/RagA family outer membrane protein</fullName>
    </submittedName>
</protein>
<dbReference type="InterPro" id="IPR012910">
    <property type="entry name" value="Plug_dom"/>
</dbReference>
<keyword evidence="8" id="KW-0732">Signal</keyword>
<dbReference type="InterPro" id="IPR023996">
    <property type="entry name" value="TonB-dep_OMP_SusC/RagA"/>
</dbReference>
<keyword evidence="3 7" id="KW-1134">Transmembrane beta strand</keyword>
<reference evidence="10 11" key="1">
    <citation type="submission" date="2018-06" db="EMBL/GenBank/DDBJ databases">
        <title>Genomic Encyclopedia of Archaeal and Bacterial Type Strains, Phase II (KMG-II): from individual species to whole genera.</title>
        <authorList>
            <person name="Goeker M."/>
        </authorList>
    </citation>
    <scope>NUCLEOTIDE SEQUENCE [LARGE SCALE GENOMIC DNA]</scope>
    <source>
        <strain evidence="10 11">T4</strain>
    </source>
</reference>
<keyword evidence="11" id="KW-1185">Reference proteome</keyword>
<dbReference type="EMBL" id="QKTX01000009">
    <property type="protein sequence ID" value="PZV82293.1"/>
    <property type="molecule type" value="Genomic_DNA"/>
</dbReference>
<feature type="signal peptide" evidence="8">
    <location>
        <begin position="1"/>
        <end position="19"/>
    </location>
</feature>
<accession>A0A326RQJ9</accession>
<organism evidence="10 11">
    <name type="scientific">Algoriphagus aquaeductus</name>
    <dbReference type="NCBI Taxonomy" id="475299"/>
    <lineage>
        <taxon>Bacteria</taxon>
        <taxon>Pseudomonadati</taxon>
        <taxon>Bacteroidota</taxon>
        <taxon>Cytophagia</taxon>
        <taxon>Cytophagales</taxon>
        <taxon>Cyclobacteriaceae</taxon>
        <taxon>Algoriphagus</taxon>
    </lineage>
</organism>
<dbReference type="Gene3D" id="2.170.130.10">
    <property type="entry name" value="TonB-dependent receptor, plug domain"/>
    <property type="match status" value="1"/>
</dbReference>
<dbReference type="InterPro" id="IPR023997">
    <property type="entry name" value="TonB-dep_OMP_SusC/RagA_CS"/>
</dbReference>
<dbReference type="PROSITE" id="PS52016">
    <property type="entry name" value="TONB_DEPENDENT_REC_3"/>
    <property type="match status" value="1"/>
</dbReference>
<dbReference type="AlphaFoldDB" id="A0A326RQJ9"/>
<keyword evidence="5 7" id="KW-0472">Membrane</keyword>
<keyword evidence="4 7" id="KW-0812">Transmembrane</keyword>
<dbReference type="NCBIfam" id="TIGR04057">
    <property type="entry name" value="SusC_RagA_signa"/>
    <property type="match status" value="1"/>
</dbReference>
<dbReference type="GO" id="GO:0009279">
    <property type="term" value="C:cell outer membrane"/>
    <property type="evidence" value="ECO:0007669"/>
    <property type="project" value="UniProtKB-SubCell"/>
</dbReference>
<gene>
    <name evidence="10" type="ORF">CLV31_109154</name>
</gene>
<dbReference type="NCBIfam" id="TIGR04056">
    <property type="entry name" value="OMP_RagA_SusC"/>
    <property type="match status" value="1"/>
</dbReference>
<dbReference type="SUPFAM" id="SSF56935">
    <property type="entry name" value="Porins"/>
    <property type="match status" value="1"/>
</dbReference>
<evidence type="ECO:0000256" key="1">
    <source>
        <dbReference type="ARBA" id="ARBA00004571"/>
    </source>
</evidence>
<evidence type="ECO:0000313" key="11">
    <source>
        <dbReference type="Proteomes" id="UP000248917"/>
    </source>
</evidence>
<evidence type="ECO:0000256" key="3">
    <source>
        <dbReference type="ARBA" id="ARBA00022452"/>
    </source>
</evidence>
<dbReference type="SUPFAM" id="SSF49464">
    <property type="entry name" value="Carboxypeptidase regulatory domain-like"/>
    <property type="match status" value="1"/>
</dbReference>
<evidence type="ECO:0000256" key="7">
    <source>
        <dbReference type="PROSITE-ProRule" id="PRU01360"/>
    </source>
</evidence>
<proteinExistence type="inferred from homology"/>
<evidence type="ECO:0000256" key="5">
    <source>
        <dbReference type="ARBA" id="ARBA00023136"/>
    </source>
</evidence>
<dbReference type="InterPro" id="IPR039426">
    <property type="entry name" value="TonB-dep_rcpt-like"/>
</dbReference>